<dbReference type="AlphaFoldDB" id="A0AA86T2J6"/>
<accession>A0AA86T2J6</accession>
<dbReference type="Proteomes" id="UP001189624">
    <property type="component" value="Chromosome 9"/>
</dbReference>
<dbReference type="EMBL" id="OY731406">
    <property type="protein sequence ID" value="CAJ1973203.1"/>
    <property type="molecule type" value="Genomic_DNA"/>
</dbReference>
<sequence length="57" mass="6438">MTYTPEEIELRRLGINTCDARGCSELMGPLPTTTQHNTHAMLFDFNPFCLPTPRSDP</sequence>
<evidence type="ECO:0000313" key="1">
    <source>
        <dbReference type="EMBL" id="CAJ1973203.1"/>
    </source>
</evidence>
<evidence type="ECO:0000313" key="2">
    <source>
        <dbReference type="Proteomes" id="UP001189624"/>
    </source>
</evidence>
<reference evidence="1" key="1">
    <citation type="submission" date="2023-10" db="EMBL/GenBank/DDBJ databases">
        <authorList>
            <person name="Domelevo Entfellner J.-B."/>
        </authorList>
    </citation>
    <scope>NUCLEOTIDE SEQUENCE</scope>
</reference>
<dbReference type="Gramene" id="rna-AYBTSS11_LOCUS25263">
    <property type="protein sequence ID" value="CAJ1973203.1"/>
    <property type="gene ID" value="gene-AYBTSS11_LOCUS25263"/>
</dbReference>
<gene>
    <name evidence="1" type="ORF">AYBTSS11_LOCUS25263</name>
</gene>
<keyword evidence="2" id="KW-1185">Reference proteome</keyword>
<name>A0AA86T2J6_9FABA</name>
<organism evidence="1 2">
    <name type="scientific">Sphenostylis stenocarpa</name>
    <dbReference type="NCBI Taxonomy" id="92480"/>
    <lineage>
        <taxon>Eukaryota</taxon>
        <taxon>Viridiplantae</taxon>
        <taxon>Streptophyta</taxon>
        <taxon>Embryophyta</taxon>
        <taxon>Tracheophyta</taxon>
        <taxon>Spermatophyta</taxon>
        <taxon>Magnoliopsida</taxon>
        <taxon>eudicotyledons</taxon>
        <taxon>Gunneridae</taxon>
        <taxon>Pentapetalae</taxon>
        <taxon>rosids</taxon>
        <taxon>fabids</taxon>
        <taxon>Fabales</taxon>
        <taxon>Fabaceae</taxon>
        <taxon>Papilionoideae</taxon>
        <taxon>50 kb inversion clade</taxon>
        <taxon>NPAAA clade</taxon>
        <taxon>indigoferoid/millettioid clade</taxon>
        <taxon>Phaseoleae</taxon>
        <taxon>Sphenostylis</taxon>
    </lineage>
</organism>
<protein>
    <submittedName>
        <fullName evidence="1">Uncharacterized protein</fullName>
    </submittedName>
</protein>
<proteinExistence type="predicted"/>